<organism evidence="2 3">
    <name type="scientific">Characodon lateralis</name>
    <dbReference type="NCBI Taxonomy" id="208331"/>
    <lineage>
        <taxon>Eukaryota</taxon>
        <taxon>Metazoa</taxon>
        <taxon>Chordata</taxon>
        <taxon>Craniata</taxon>
        <taxon>Vertebrata</taxon>
        <taxon>Euteleostomi</taxon>
        <taxon>Actinopterygii</taxon>
        <taxon>Neopterygii</taxon>
        <taxon>Teleostei</taxon>
        <taxon>Neoteleostei</taxon>
        <taxon>Acanthomorphata</taxon>
        <taxon>Ovalentaria</taxon>
        <taxon>Atherinomorphae</taxon>
        <taxon>Cyprinodontiformes</taxon>
        <taxon>Goodeidae</taxon>
        <taxon>Characodon</taxon>
    </lineage>
</organism>
<dbReference type="EMBL" id="JAHUTJ010058695">
    <property type="protein sequence ID" value="MED6287433.1"/>
    <property type="molecule type" value="Genomic_DNA"/>
</dbReference>
<reference evidence="2 3" key="1">
    <citation type="submission" date="2021-06" db="EMBL/GenBank/DDBJ databases">
        <authorList>
            <person name="Palmer J.M."/>
        </authorList>
    </citation>
    <scope>NUCLEOTIDE SEQUENCE [LARGE SCALE GENOMIC DNA]</scope>
    <source>
        <strain evidence="2 3">CL_MEX2019</strain>
        <tissue evidence="2">Muscle</tissue>
    </source>
</reference>
<feature type="coiled-coil region" evidence="1">
    <location>
        <begin position="31"/>
        <end position="72"/>
    </location>
</feature>
<keyword evidence="3" id="KW-1185">Reference proteome</keyword>
<sequence>MGRTEDVKKDDSRISLIESIQEQHGIIRSAVEHGEKSLNSLRERMVKTQEELEITRRAVDDKDEELKSFKDRVAEDVASSIKTGKAINLNNPVSKPRLIELYDDLRFNWKNFKTSLISKQESPASVRKLIQEKFEKAKADMEQKTKEIEDLFGLNTPKRDPAPLKVKEYCQLSIQNLQLAIYSEKQEGLKYPTLAHKQETLEDVMNRLGTECYWLGRLMTLNDPPLEPDWENPTQTLEMWNILPQCITQSQKNEQNITYI</sequence>
<proteinExistence type="predicted"/>
<protein>
    <submittedName>
        <fullName evidence="2">Uncharacterized protein</fullName>
    </submittedName>
</protein>
<evidence type="ECO:0000313" key="3">
    <source>
        <dbReference type="Proteomes" id="UP001352852"/>
    </source>
</evidence>
<evidence type="ECO:0000313" key="2">
    <source>
        <dbReference type="EMBL" id="MED6287433.1"/>
    </source>
</evidence>
<dbReference type="Proteomes" id="UP001352852">
    <property type="component" value="Unassembled WGS sequence"/>
</dbReference>
<accession>A0ABU7EJL0</accession>
<gene>
    <name evidence="2" type="ORF">CHARACLAT_016331</name>
</gene>
<evidence type="ECO:0000256" key="1">
    <source>
        <dbReference type="SAM" id="Coils"/>
    </source>
</evidence>
<keyword evidence="1" id="KW-0175">Coiled coil</keyword>
<name>A0ABU7EJL0_9TELE</name>
<comment type="caution">
    <text evidence="2">The sequence shown here is derived from an EMBL/GenBank/DDBJ whole genome shotgun (WGS) entry which is preliminary data.</text>
</comment>